<feature type="region of interest" description="Disordered" evidence="1">
    <location>
        <begin position="149"/>
        <end position="173"/>
    </location>
</feature>
<dbReference type="Pfam" id="PF11271">
    <property type="entry name" value="PorA"/>
    <property type="match status" value="1"/>
</dbReference>
<dbReference type="EMBL" id="JAOB01000080">
    <property type="protein sequence ID" value="EUA16228.1"/>
    <property type="molecule type" value="Genomic_DNA"/>
</dbReference>
<evidence type="ECO:0000256" key="1">
    <source>
        <dbReference type="SAM" id="MobiDB-lite"/>
    </source>
</evidence>
<name>X7ZBX2_MYCXE</name>
<accession>X7ZBX2</accession>
<feature type="compositionally biased region" description="Polar residues" evidence="1">
    <location>
        <begin position="161"/>
        <end position="172"/>
    </location>
</feature>
<evidence type="ECO:0000313" key="2">
    <source>
        <dbReference type="EMBL" id="EUA16228.1"/>
    </source>
</evidence>
<sequence length="272" mass="30077">MPRCLITTRWRRSRTRRRSQQREPSSHVADRRVRDHGSRAALLIAALLLWTYTTSRITKIPLDLDTTLISDGNGTALDPGSLSGDHYVIDQNVPLVSQQQISVESPANADVVTLQVGSTVRRSDKQKDTGLLLAIVDTVTLNRKTAMAVSDETHPGGSVQKPRSINDESPPTNIALPHDGLAYRFPFHTEKMTYSYFDPIAQKAYDANYQGQEDVNGLTTYKFTQNVGYDADGKLVDPVKYPSLYANDDDGKVTATAARWACLATTPTKRSP</sequence>
<dbReference type="InterPro" id="IPR021424">
    <property type="entry name" value="PorA"/>
</dbReference>
<comment type="caution">
    <text evidence="2">The sequence shown here is derived from an EMBL/GenBank/DDBJ whole genome shotgun (WGS) entry which is preliminary data.</text>
</comment>
<proteinExistence type="predicted"/>
<feature type="compositionally biased region" description="Basic and acidic residues" evidence="1">
    <location>
        <begin position="20"/>
        <end position="32"/>
    </location>
</feature>
<reference evidence="2" key="1">
    <citation type="submission" date="2014-01" db="EMBL/GenBank/DDBJ databases">
        <authorList>
            <person name="Brown-Elliot B."/>
            <person name="Wallace R."/>
            <person name="Lenaerts A."/>
            <person name="Ordway D."/>
            <person name="DeGroote M.A."/>
            <person name="Parker T."/>
            <person name="Sizemore C."/>
            <person name="Tallon L.J."/>
            <person name="Sadzewicz L.K."/>
            <person name="Sengamalay N."/>
            <person name="Fraser C.M."/>
            <person name="Hine E."/>
            <person name="Shefchek K.A."/>
            <person name="Das S.P."/>
            <person name="Tettelin H."/>
        </authorList>
    </citation>
    <scope>NUCLEOTIDE SEQUENCE [LARGE SCALE GENOMIC DNA]</scope>
    <source>
        <strain evidence="2">4042</strain>
    </source>
</reference>
<dbReference type="PATRIC" id="fig|1299334.3.peg.8459"/>
<dbReference type="AlphaFoldDB" id="X7ZBX2"/>
<organism evidence="2">
    <name type="scientific">Mycobacterium xenopi 4042</name>
    <dbReference type="NCBI Taxonomy" id="1299334"/>
    <lineage>
        <taxon>Bacteria</taxon>
        <taxon>Bacillati</taxon>
        <taxon>Actinomycetota</taxon>
        <taxon>Actinomycetes</taxon>
        <taxon>Mycobacteriales</taxon>
        <taxon>Mycobacteriaceae</taxon>
        <taxon>Mycobacterium</taxon>
    </lineage>
</organism>
<feature type="region of interest" description="Disordered" evidence="1">
    <location>
        <begin position="11"/>
        <end position="32"/>
    </location>
</feature>
<protein>
    <recommendedName>
        <fullName evidence="3">DUF3068 domain-containing protein</fullName>
    </recommendedName>
</protein>
<gene>
    <name evidence="2" type="ORF">I553_1203</name>
</gene>
<evidence type="ECO:0008006" key="3">
    <source>
        <dbReference type="Google" id="ProtNLM"/>
    </source>
</evidence>